<dbReference type="STRING" id="273116.gene:9380791"/>
<reference evidence="3 4" key="2">
    <citation type="journal article" date="2000" name="Proc. Natl. Acad. Sci. U.S.A.">
        <title>Archaeal adaptation to higher temperatures revealed by genomic sequence of Thermoplasma volcanium.</title>
        <authorList>
            <person name="Kawashima T."/>
            <person name="Amano N."/>
            <person name="Koike H."/>
            <person name="Makino S."/>
            <person name="Higuchi S."/>
            <person name="Kawashima-Ohya Y."/>
            <person name="Watanabe K."/>
            <person name="Yamazaki M."/>
            <person name="Kanehori K."/>
            <person name="Kawamoto T."/>
            <person name="Nunoshiba T."/>
            <person name="Yamamoto Y."/>
            <person name="Aramaki H."/>
            <person name="Makino K."/>
            <person name="Suzuki M."/>
        </authorList>
    </citation>
    <scope>NUCLEOTIDE SEQUENCE [LARGE SCALE GENOMIC DNA]</scope>
    <source>
        <strain evidence="4">ATCC 51530 / DSM 4299 / JCM 9571 / NBRC 15438 / GSS1</strain>
    </source>
</reference>
<dbReference type="OrthoDB" id="46198at2157"/>
<dbReference type="Proteomes" id="UP000001017">
    <property type="component" value="Chromosome"/>
</dbReference>
<dbReference type="GO" id="GO:0016887">
    <property type="term" value="F:ATP hydrolysis activity"/>
    <property type="evidence" value="ECO:0007669"/>
    <property type="project" value="InterPro"/>
</dbReference>
<dbReference type="RefSeq" id="WP_010916283.1">
    <property type="nucleotide sequence ID" value="NC_002689.2"/>
</dbReference>
<dbReference type="InterPro" id="IPR027417">
    <property type="entry name" value="P-loop_NTPase"/>
</dbReference>
<dbReference type="PANTHER" id="PTHR10803">
    <property type="entry name" value="ARSENICAL PUMP-DRIVING ATPASE ARSENITE-TRANSLOCATING ATPASE"/>
    <property type="match status" value="1"/>
</dbReference>
<feature type="domain" description="ArsA/GET3 Anion-transporting ATPase-like" evidence="2">
    <location>
        <begin position="5"/>
        <end position="220"/>
    </location>
</feature>
<dbReference type="InterPro" id="IPR016300">
    <property type="entry name" value="ATPase_ArsA/GET3"/>
</dbReference>
<dbReference type="eggNOG" id="arCOG02849">
    <property type="taxonomic scope" value="Archaea"/>
</dbReference>
<dbReference type="PaxDb" id="273116-14324240"/>
<keyword evidence="4" id="KW-1185">Reference proteome</keyword>
<evidence type="ECO:0000313" key="4">
    <source>
        <dbReference type="Proteomes" id="UP000001017"/>
    </source>
</evidence>
<comment type="similarity">
    <text evidence="1">Belongs to the arsA ATPase family.</text>
</comment>
<evidence type="ECO:0000259" key="2">
    <source>
        <dbReference type="Pfam" id="PF02374"/>
    </source>
</evidence>
<dbReference type="Gene3D" id="3.40.50.300">
    <property type="entry name" value="P-loop containing nucleotide triphosphate hydrolases"/>
    <property type="match status" value="1"/>
</dbReference>
<gene>
    <name evidence="3" type="ORF">TVG0025913</name>
</gene>
<sequence>MIEAFVGKGGVGKTTIAAAYSLICAEHGSTAIVSTDTMPSLHYIFPENTVNLDVFEISESEVSKLWKKRYGDQVYDIVSRFFDTGFEIIDHIANAPGVAEEFMISQIVGMGETKKFDYLVWDTPASSSTMHLLYLEKDFYEHLGRDIKFYFSMKDAFKTNKTLEILNEWRELSKKVWNEIENSKFYLVSTHDELSLLQSYEIEEDLKRMGISVSARIYNRTSQHEGYITIPELQGTAREIVEKAKPFLRKLFNSTHGK</sequence>
<dbReference type="PANTHER" id="PTHR10803:SF3">
    <property type="entry name" value="ATPASE GET3"/>
    <property type="match status" value="1"/>
</dbReference>
<evidence type="ECO:0000313" key="3">
    <source>
        <dbReference type="EMBL" id="BAB59168.1"/>
    </source>
</evidence>
<dbReference type="SUPFAM" id="SSF52540">
    <property type="entry name" value="P-loop containing nucleoside triphosphate hydrolases"/>
    <property type="match status" value="1"/>
</dbReference>
<dbReference type="HOGENOM" id="CLU_040761_3_0_2"/>
<dbReference type="PhylomeDB" id="Q97CS5"/>
<dbReference type="Pfam" id="PF02374">
    <property type="entry name" value="ArsA_ATPase"/>
    <property type="match status" value="1"/>
</dbReference>
<name>Q97CS5_THEVO</name>
<dbReference type="InterPro" id="IPR025723">
    <property type="entry name" value="ArsA/GET3_ATPase-like"/>
</dbReference>
<reference evidence="3 4" key="1">
    <citation type="journal article" date="1999" name="Proc. Jpn. Acad.">
        <title>Determination of the complete genomic DNA sequence of Thermoplasma volvanium GSS1.</title>
        <authorList>
            <person name="Kawashima T."/>
            <person name="Yamamoto Y."/>
            <person name="Aramaki H."/>
            <person name="Nunoshiba T."/>
            <person name="Kawamoto T."/>
            <person name="Watanabe K."/>
            <person name="Yamazaki M."/>
            <person name="Kanehori K."/>
            <person name="Amano N."/>
            <person name="Ohya Y."/>
            <person name="Makino K."/>
            <person name="Suzuki M."/>
        </authorList>
    </citation>
    <scope>NUCLEOTIDE SEQUENCE [LARGE SCALE GENOMIC DNA]</scope>
    <source>
        <strain evidence="4">ATCC 51530 / DSM 4299 / JCM 9571 / NBRC 15438 / GSS1</strain>
    </source>
</reference>
<dbReference type="EMBL" id="BA000011">
    <property type="protein sequence ID" value="BAB59168.1"/>
    <property type="molecule type" value="Genomic_DNA"/>
</dbReference>
<protein>
    <recommendedName>
        <fullName evidence="2">ArsA/GET3 Anion-transporting ATPase-like domain-containing protein</fullName>
    </recommendedName>
</protein>
<dbReference type="GeneID" id="1441512"/>
<dbReference type="KEGG" id="tvo:TVG0025913"/>
<evidence type="ECO:0000256" key="1">
    <source>
        <dbReference type="ARBA" id="ARBA00011040"/>
    </source>
</evidence>
<dbReference type="GO" id="GO:0005524">
    <property type="term" value="F:ATP binding"/>
    <property type="evidence" value="ECO:0007669"/>
    <property type="project" value="InterPro"/>
</dbReference>
<organism evidence="3 4">
    <name type="scientific">Thermoplasma volcanium (strain ATCC 51530 / DSM 4299 / JCM 9571 / NBRC 15438 / GSS1)</name>
    <dbReference type="NCBI Taxonomy" id="273116"/>
    <lineage>
        <taxon>Archaea</taxon>
        <taxon>Methanobacteriati</taxon>
        <taxon>Thermoplasmatota</taxon>
        <taxon>Thermoplasmata</taxon>
        <taxon>Thermoplasmatales</taxon>
        <taxon>Thermoplasmataceae</taxon>
        <taxon>Thermoplasma</taxon>
    </lineage>
</organism>
<accession>Q97CS5</accession>
<dbReference type="AlphaFoldDB" id="Q97CS5"/>
<proteinExistence type="inferred from homology"/>